<protein>
    <submittedName>
        <fullName evidence="7">GroES-like protein</fullName>
    </submittedName>
</protein>
<evidence type="ECO:0000259" key="6">
    <source>
        <dbReference type="SMART" id="SM00829"/>
    </source>
</evidence>
<dbReference type="InterPro" id="IPR013154">
    <property type="entry name" value="ADH-like_N"/>
</dbReference>
<dbReference type="PROSITE" id="PS00059">
    <property type="entry name" value="ADH_ZINC"/>
    <property type="match status" value="1"/>
</dbReference>
<dbReference type="Gene3D" id="3.40.50.720">
    <property type="entry name" value="NAD(P)-binding Rossmann-like Domain"/>
    <property type="match status" value="1"/>
</dbReference>
<evidence type="ECO:0000256" key="3">
    <source>
        <dbReference type="ARBA" id="ARBA00022833"/>
    </source>
</evidence>
<name>A0A371D686_9APHY</name>
<dbReference type="CDD" id="cd05283">
    <property type="entry name" value="CAD1"/>
    <property type="match status" value="1"/>
</dbReference>
<dbReference type="FunFam" id="3.40.50.720:FF:000022">
    <property type="entry name" value="Cinnamyl alcohol dehydrogenase"/>
    <property type="match status" value="1"/>
</dbReference>
<dbReference type="Proteomes" id="UP000256964">
    <property type="component" value="Unassembled WGS sequence"/>
</dbReference>
<keyword evidence="3 5" id="KW-0862">Zinc</keyword>
<dbReference type="GO" id="GO:0008270">
    <property type="term" value="F:zinc ion binding"/>
    <property type="evidence" value="ECO:0007669"/>
    <property type="project" value="InterPro"/>
</dbReference>
<sequence length="358" mass="39196">MRPITARITSSRLPTDPTKWTDLKVIEFQPKTFQADDVELTITHCGVCGSDVHTLTQGWGDAKLPLVAGHEIVGLVTRVGDNVKEFKSGDRVGVGAQIGSCLSCRACKDGYENYCLQAISTYNAEYPDGVVTQGGYSTAIRAHQQFVFPIPKEIDSVHAASMLCAGLTVYSPLKTHGCGPGKKVGIVGIGGLGHYAVLWAKAMGAEVYAFTHDDSKMDDIKKMGADHIVNTQKKEFWKDYPQTFDILLSTRDVMGDKMPLGDFLSMLYVHGRFITVGLPDSDDPLPSLHAFDFTSNGCLVGGGHIGSKQECLEMLELARSKGIKPWVEEMPMHDVGKALQNLHDNKVRYRYVLTQDIA</sequence>
<dbReference type="GO" id="GO:0016616">
    <property type="term" value="F:oxidoreductase activity, acting on the CH-OH group of donors, NAD or NADP as acceptor"/>
    <property type="evidence" value="ECO:0007669"/>
    <property type="project" value="InterPro"/>
</dbReference>
<keyword evidence="2 5" id="KW-0479">Metal-binding</keyword>
<dbReference type="InterPro" id="IPR013149">
    <property type="entry name" value="ADH-like_C"/>
</dbReference>
<dbReference type="InterPro" id="IPR036291">
    <property type="entry name" value="NAD(P)-bd_dom_sf"/>
</dbReference>
<dbReference type="Gene3D" id="3.90.180.10">
    <property type="entry name" value="Medium-chain alcohol dehydrogenases, catalytic domain"/>
    <property type="match status" value="1"/>
</dbReference>
<dbReference type="SMART" id="SM00829">
    <property type="entry name" value="PKS_ER"/>
    <property type="match status" value="1"/>
</dbReference>
<dbReference type="OrthoDB" id="1879366at2759"/>
<dbReference type="Pfam" id="PF00107">
    <property type="entry name" value="ADH_zinc_N"/>
    <property type="match status" value="1"/>
</dbReference>
<dbReference type="SUPFAM" id="SSF50129">
    <property type="entry name" value="GroES-like"/>
    <property type="match status" value="1"/>
</dbReference>
<evidence type="ECO:0000256" key="4">
    <source>
        <dbReference type="ARBA" id="ARBA00023002"/>
    </source>
</evidence>
<organism evidence="7 8">
    <name type="scientific">Lentinus brumalis</name>
    <dbReference type="NCBI Taxonomy" id="2498619"/>
    <lineage>
        <taxon>Eukaryota</taxon>
        <taxon>Fungi</taxon>
        <taxon>Dikarya</taxon>
        <taxon>Basidiomycota</taxon>
        <taxon>Agaricomycotina</taxon>
        <taxon>Agaricomycetes</taxon>
        <taxon>Polyporales</taxon>
        <taxon>Polyporaceae</taxon>
        <taxon>Lentinus</taxon>
    </lineage>
</organism>
<dbReference type="InterPro" id="IPR002328">
    <property type="entry name" value="ADH_Zn_CS"/>
</dbReference>
<comment type="cofactor">
    <cofactor evidence="1 5">
        <name>Zn(2+)</name>
        <dbReference type="ChEBI" id="CHEBI:29105"/>
    </cofactor>
</comment>
<dbReference type="SUPFAM" id="SSF51735">
    <property type="entry name" value="NAD(P)-binding Rossmann-fold domains"/>
    <property type="match status" value="1"/>
</dbReference>
<reference evidence="7 8" key="1">
    <citation type="journal article" date="2018" name="Biotechnol. Biofuels">
        <title>Integrative visual omics of the white-rot fungus Polyporus brumalis exposes the biotechnological potential of its oxidative enzymes for delignifying raw plant biomass.</title>
        <authorList>
            <person name="Miyauchi S."/>
            <person name="Rancon A."/>
            <person name="Drula E."/>
            <person name="Hage H."/>
            <person name="Chaduli D."/>
            <person name="Favel A."/>
            <person name="Grisel S."/>
            <person name="Henrissat B."/>
            <person name="Herpoel-Gimbert I."/>
            <person name="Ruiz-Duenas F.J."/>
            <person name="Chevret D."/>
            <person name="Hainaut M."/>
            <person name="Lin J."/>
            <person name="Wang M."/>
            <person name="Pangilinan J."/>
            <person name="Lipzen A."/>
            <person name="Lesage-Meessen L."/>
            <person name="Navarro D."/>
            <person name="Riley R."/>
            <person name="Grigoriev I.V."/>
            <person name="Zhou S."/>
            <person name="Raouche S."/>
            <person name="Rosso M.N."/>
        </authorList>
    </citation>
    <scope>NUCLEOTIDE SEQUENCE [LARGE SCALE GENOMIC DNA]</scope>
    <source>
        <strain evidence="7 8">BRFM 1820</strain>
    </source>
</reference>
<dbReference type="InterPro" id="IPR029752">
    <property type="entry name" value="D-isomer_DH_CS1"/>
</dbReference>
<dbReference type="EMBL" id="KZ857414">
    <property type="protein sequence ID" value="RDX48051.1"/>
    <property type="molecule type" value="Genomic_DNA"/>
</dbReference>
<evidence type="ECO:0000256" key="2">
    <source>
        <dbReference type="ARBA" id="ARBA00022723"/>
    </source>
</evidence>
<dbReference type="InterPro" id="IPR047109">
    <property type="entry name" value="CAD-like"/>
</dbReference>
<evidence type="ECO:0000313" key="7">
    <source>
        <dbReference type="EMBL" id="RDX48051.1"/>
    </source>
</evidence>
<dbReference type="PROSITE" id="PS00065">
    <property type="entry name" value="D_2_HYDROXYACID_DH_1"/>
    <property type="match status" value="1"/>
</dbReference>
<comment type="similarity">
    <text evidence="5">Belongs to the zinc-containing alcohol dehydrogenase family.</text>
</comment>
<dbReference type="STRING" id="139420.A0A371D686"/>
<dbReference type="AlphaFoldDB" id="A0A371D686"/>
<gene>
    <name evidence="7" type="ORF">OH76DRAFT_1353197</name>
</gene>
<keyword evidence="4" id="KW-0560">Oxidoreductase</keyword>
<evidence type="ECO:0000313" key="8">
    <source>
        <dbReference type="Proteomes" id="UP000256964"/>
    </source>
</evidence>
<evidence type="ECO:0000256" key="5">
    <source>
        <dbReference type="RuleBase" id="RU361277"/>
    </source>
</evidence>
<feature type="domain" description="Enoyl reductase (ER)" evidence="6">
    <location>
        <begin position="21"/>
        <end position="353"/>
    </location>
</feature>
<accession>A0A371D686</accession>
<dbReference type="Pfam" id="PF08240">
    <property type="entry name" value="ADH_N"/>
    <property type="match status" value="1"/>
</dbReference>
<dbReference type="PANTHER" id="PTHR42683">
    <property type="entry name" value="ALDEHYDE REDUCTASE"/>
    <property type="match status" value="1"/>
</dbReference>
<dbReference type="InterPro" id="IPR020843">
    <property type="entry name" value="ER"/>
</dbReference>
<evidence type="ECO:0000256" key="1">
    <source>
        <dbReference type="ARBA" id="ARBA00001947"/>
    </source>
</evidence>
<proteinExistence type="inferred from homology"/>
<dbReference type="InterPro" id="IPR011032">
    <property type="entry name" value="GroES-like_sf"/>
</dbReference>
<keyword evidence="8" id="KW-1185">Reference proteome</keyword>